<dbReference type="SUPFAM" id="SSF63817">
    <property type="entry name" value="Sortase"/>
    <property type="match status" value="1"/>
</dbReference>
<dbReference type="EMBL" id="LT630003">
    <property type="protein sequence ID" value="SET64216.1"/>
    <property type="molecule type" value="Genomic_DNA"/>
</dbReference>
<name>A0ABY1C4C4_9FIRM</name>
<organism evidence="3 4">
    <name type="scientific">Lacrimispora sphenoides JCM 1415</name>
    <dbReference type="NCBI Taxonomy" id="1297793"/>
    <lineage>
        <taxon>Bacteria</taxon>
        <taxon>Bacillati</taxon>
        <taxon>Bacillota</taxon>
        <taxon>Clostridia</taxon>
        <taxon>Lachnospirales</taxon>
        <taxon>Lachnospiraceae</taxon>
        <taxon>Lacrimispora</taxon>
    </lineage>
</organism>
<proteinExistence type="predicted"/>
<dbReference type="InterPro" id="IPR009835">
    <property type="entry name" value="SrtB"/>
</dbReference>
<dbReference type="CDD" id="cd05826">
    <property type="entry name" value="Sortase_B"/>
    <property type="match status" value="1"/>
</dbReference>
<keyword evidence="4" id="KW-1185">Reference proteome</keyword>
<protein>
    <submittedName>
        <fullName evidence="3">Sortase B</fullName>
    </submittedName>
</protein>
<feature type="signal peptide" evidence="2">
    <location>
        <begin position="1"/>
        <end position="19"/>
    </location>
</feature>
<accession>A0ABY1C4C4</accession>
<gene>
    <name evidence="3" type="ORF">SAMN02745906_0838</name>
</gene>
<keyword evidence="2" id="KW-0732">Signal</keyword>
<dbReference type="RefSeq" id="WP_100041639.1">
    <property type="nucleotide sequence ID" value="NZ_LT630003.1"/>
</dbReference>
<dbReference type="Gene3D" id="2.40.260.10">
    <property type="entry name" value="Sortase"/>
    <property type="match status" value="1"/>
</dbReference>
<dbReference type="Pfam" id="PF04203">
    <property type="entry name" value="Sortase"/>
    <property type="match status" value="1"/>
</dbReference>
<keyword evidence="1" id="KW-0378">Hydrolase</keyword>
<evidence type="ECO:0000256" key="2">
    <source>
        <dbReference type="SAM" id="SignalP"/>
    </source>
</evidence>
<evidence type="ECO:0000313" key="4">
    <source>
        <dbReference type="Proteomes" id="UP000198970"/>
    </source>
</evidence>
<dbReference type="NCBIfam" id="TIGR03064">
    <property type="entry name" value="sortase_srtB"/>
    <property type="match status" value="1"/>
</dbReference>
<dbReference type="InterPro" id="IPR023365">
    <property type="entry name" value="Sortase_dom-sf"/>
</dbReference>
<sequence>MKKKRLLFLGLTLSCLAGAVFCGWNFYQEMKPRVLAEQVYNQIRERAFRESDAVMDGDKDITAVNTYTRKRPDFETLLQWNPDIAGWIWSPGSDIDYPVVQGTDNDYYLNHTADGERSIIGSIFMESQNQKEFQDDVTVLYGHHIRGGRMFSSLSGYKTQRYYEEHPVLYLYTPDQDYRVVLFAGEVLDGQKGSFPLKFESEDTRERWLKKLLVSSTFKSPVAVEENDRILALCTCSYEYNNARYVVYGVLSDMEEEQNEK</sequence>
<evidence type="ECO:0000313" key="3">
    <source>
        <dbReference type="EMBL" id="SET64216.1"/>
    </source>
</evidence>
<reference evidence="3 4" key="1">
    <citation type="submission" date="2016-10" db="EMBL/GenBank/DDBJ databases">
        <authorList>
            <person name="Varghese N."/>
            <person name="Submissions S."/>
        </authorList>
    </citation>
    <scope>NUCLEOTIDE SEQUENCE [LARGE SCALE GENOMIC DNA]</scope>
    <source>
        <strain evidence="3 4">ATCC 19403</strain>
    </source>
</reference>
<feature type="chain" id="PRO_5046878540" evidence="2">
    <location>
        <begin position="20"/>
        <end position="261"/>
    </location>
</feature>
<dbReference type="Proteomes" id="UP000198970">
    <property type="component" value="Chromosome I"/>
</dbReference>
<evidence type="ECO:0000256" key="1">
    <source>
        <dbReference type="ARBA" id="ARBA00022801"/>
    </source>
</evidence>
<dbReference type="InterPro" id="IPR005754">
    <property type="entry name" value="Sortase"/>
</dbReference>